<dbReference type="SUPFAM" id="SSF158745">
    <property type="entry name" value="LanC-like"/>
    <property type="match status" value="1"/>
</dbReference>
<dbReference type="InterPro" id="IPR020464">
    <property type="entry name" value="LanC-like_prot_euk"/>
</dbReference>
<dbReference type="GO" id="GO:0046872">
    <property type="term" value="F:metal ion binding"/>
    <property type="evidence" value="ECO:0007669"/>
    <property type="project" value="UniProtKB-KW"/>
</dbReference>
<dbReference type="PRINTS" id="PR01951">
    <property type="entry name" value="LANCEUKARYTE"/>
</dbReference>
<dbReference type="PANTHER" id="PTHR12736">
    <property type="entry name" value="LANC-LIKE PROTEIN"/>
    <property type="match status" value="1"/>
</dbReference>
<evidence type="ECO:0000256" key="1">
    <source>
        <dbReference type="ARBA" id="ARBA00007179"/>
    </source>
</evidence>
<dbReference type="PANTHER" id="PTHR12736:SF21">
    <property type="entry name" value="LANC-LIKE PROTEIN 2"/>
    <property type="match status" value="1"/>
</dbReference>
<dbReference type="GO" id="GO:0005975">
    <property type="term" value="P:carbohydrate metabolic process"/>
    <property type="evidence" value="ECO:0007669"/>
    <property type="project" value="InterPro"/>
</dbReference>
<dbReference type="AlphaFoldDB" id="A0AAJ7ELJ5"/>
<feature type="binding site" evidence="2">
    <location>
        <position position="280"/>
    </location>
    <ligand>
        <name>Zn(2+)</name>
        <dbReference type="ChEBI" id="CHEBI:29105"/>
    </ligand>
</feature>
<dbReference type="RefSeq" id="XP_013182312.1">
    <property type="nucleotide sequence ID" value="XM_013326858.1"/>
</dbReference>
<organism evidence="3">
    <name type="scientific">Papilio xuthus</name>
    <name type="common">Asian swallowtail butterfly</name>
    <dbReference type="NCBI Taxonomy" id="66420"/>
    <lineage>
        <taxon>Eukaryota</taxon>
        <taxon>Metazoa</taxon>
        <taxon>Ecdysozoa</taxon>
        <taxon>Arthropoda</taxon>
        <taxon>Hexapoda</taxon>
        <taxon>Insecta</taxon>
        <taxon>Pterygota</taxon>
        <taxon>Neoptera</taxon>
        <taxon>Endopterygota</taxon>
        <taxon>Lepidoptera</taxon>
        <taxon>Glossata</taxon>
        <taxon>Ditrysia</taxon>
        <taxon>Papilionoidea</taxon>
        <taxon>Papilionidae</taxon>
        <taxon>Papilioninae</taxon>
        <taxon>Papilio</taxon>
    </lineage>
</organism>
<evidence type="ECO:0000313" key="3">
    <source>
        <dbReference type="RefSeq" id="XP_013182312.1"/>
    </source>
</evidence>
<dbReference type="CDD" id="cd04794">
    <property type="entry name" value="euk_LANCL"/>
    <property type="match status" value="1"/>
</dbReference>
<gene>
    <name evidence="3" type="primary">LOC106128460</name>
</gene>
<dbReference type="GO" id="GO:0031179">
    <property type="term" value="P:peptide modification"/>
    <property type="evidence" value="ECO:0007669"/>
    <property type="project" value="InterPro"/>
</dbReference>
<dbReference type="InterPro" id="IPR012341">
    <property type="entry name" value="6hp_glycosidase-like_sf"/>
</dbReference>
<accession>A0AAJ7ELJ5</accession>
<dbReference type="GO" id="GO:0005886">
    <property type="term" value="C:plasma membrane"/>
    <property type="evidence" value="ECO:0007669"/>
    <property type="project" value="TreeGrafter"/>
</dbReference>
<dbReference type="Pfam" id="PF05147">
    <property type="entry name" value="LANC_like"/>
    <property type="match status" value="1"/>
</dbReference>
<dbReference type="Gene3D" id="1.50.10.10">
    <property type="match status" value="1"/>
</dbReference>
<dbReference type="Proteomes" id="UP000694872">
    <property type="component" value="Unplaced"/>
</dbReference>
<dbReference type="KEGG" id="pxu:106128460"/>
<sequence>MSRKNFFDNNFDNDVGHMLLNDTSTRISKTFQNKLNDYMEKKLHMLTTKMQSEIFNNGTVYTGSAGLALFYLRRHLKNPRTDDNYLKLALQYIDLRNLKGRRISFLCGDAGPLAIATVISYRMGNNRPKSLPDYNTLAQRLLDLISLLKESPDELLYGGAGYLYALLFVKEYVHEPDIIPSKQIEKVIANILRSGRSFSAQMKSESPLLWQWHDKIYLGAAHGVAGILYLLLQGRSYVNHQDMRSLVKPTLDWLARQKYASGNFPSSLGSSSGDRLVQWCHGAPGFVPLFVLAYQIFEDDGYFKIALQCGDIIWQRGLCAKGYSLCHGVSGNAYSFFYLYQATKDPIHLYRACCFMEWCAVEMPDTEQHPPDRPASLFEGLLGRLCLAEDISSPEDAMFPAFTL</sequence>
<dbReference type="InterPro" id="IPR007822">
    <property type="entry name" value="LANC-like"/>
</dbReference>
<dbReference type="PRINTS" id="PR01950">
    <property type="entry name" value="LANCSUPER"/>
</dbReference>
<dbReference type="SMART" id="SM01260">
    <property type="entry name" value="LANC_like"/>
    <property type="match status" value="1"/>
</dbReference>
<dbReference type="GeneID" id="106128460"/>
<feature type="binding site" evidence="2">
    <location>
        <position position="326"/>
    </location>
    <ligand>
        <name>Zn(2+)</name>
        <dbReference type="ChEBI" id="CHEBI:29105"/>
    </ligand>
</feature>
<name>A0AAJ7ELJ5_PAPXU</name>
<keyword evidence="2" id="KW-0479">Metal-binding</keyword>
<feature type="binding site" evidence="2">
    <location>
        <position position="327"/>
    </location>
    <ligand>
        <name>Zn(2+)</name>
        <dbReference type="ChEBI" id="CHEBI:29105"/>
    </ligand>
</feature>
<keyword evidence="2" id="KW-0862">Zinc</keyword>
<protein>
    <submittedName>
        <fullName evidence="3">LanC-like protein 2</fullName>
    </submittedName>
</protein>
<evidence type="ECO:0000256" key="2">
    <source>
        <dbReference type="PIRSR" id="PIRSR607822-1"/>
    </source>
</evidence>
<proteinExistence type="inferred from homology"/>
<comment type="similarity">
    <text evidence="1">Belongs to the LanC-like protein family.</text>
</comment>
<reference evidence="3" key="1">
    <citation type="submission" date="2025-08" db="UniProtKB">
        <authorList>
            <consortium name="RefSeq"/>
        </authorList>
    </citation>
    <scope>IDENTIFICATION</scope>
</reference>